<evidence type="ECO:0000313" key="2">
    <source>
        <dbReference type="Proteomes" id="UP001262032"/>
    </source>
</evidence>
<reference evidence="1" key="1">
    <citation type="submission" date="2023-07" db="EMBL/GenBank/DDBJ databases">
        <title>Sorghum-associated microbial communities from plants grown in Nebraska, USA.</title>
        <authorList>
            <person name="Schachtman D."/>
        </authorList>
    </citation>
    <scope>NUCLEOTIDE SEQUENCE</scope>
    <source>
        <strain evidence="1">BE261</strain>
    </source>
</reference>
<proteinExistence type="predicted"/>
<dbReference type="GeneID" id="97422987"/>
<dbReference type="EMBL" id="JAVDWN010000007">
    <property type="protein sequence ID" value="MDR7164317.1"/>
    <property type="molecule type" value="Genomic_DNA"/>
</dbReference>
<accession>A0AAW8N9J5</accession>
<gene>
    <name evidence="1" type="ORF">J2X12_002346</name>
</gene>
<comment type="caution">
    <text evidence="1">The sequence shown here is derived from an EMBL/GenBank/DDBJ whole genome shotgun (WGS) entry which is preliminary data.</text>
</comment>
<organism evidence="1 2">
    <name type="scientific">Pseudarthrobacter oxydans</name>
    <name type="common">Arthrobacter oxydans</name>
    <dbReference type="NCBI Taxonomy" id="1671"/>
    <lineage>
        <taxon>Bacteria</taxon>
        <taxon>Bacillati</taxon>
        <taxon>Actinomycetota</taxon>
        <taxon>Actinomycetes</taxon>
        <taxon>Micrococcales</taxon>
        <taxon>Micrococcaceae</taxon>
        <taxon>Pseudarthrobacter</taxon>
    </lineage>
</organism>
<protein>
    <submittedName>
        <fullName evidence="1">Uncharacterized protein</fullName>
    </submittedName>
</protein>
<dbReference type="Proteomes" id="UP001262032">
    <property type="component" value="Unassembled WGS sequence"/>
</dbReference>
<dbReference type="AlphaFoldDB" id="A0AAW8N9J5"/>
<name>A0AAW8N9J5_PSEOX</name>
<dbReference type="RefSeq" id="WP_310112570.1">
    <property type="nucleotide sequence ID" value="NZ_JAVDTN010000008.1"/>
</dbReference>
<sequence>MAASAPVYVDPLVLEREVKNYGELDRLLKAVPGPAILFEEGPLDGPVRGFGATEQVPAAGEYIVTAACVGATGATVSVGQEHPGAPFRPVELALDCDGATSQVIALEQGYVFAHLVLTGPGDTPWTGAVGGVRVTGAVPAADEGGR</sequence>
<evidence type="ECO:0000313" key="1">
    <source>
        <dbReference type="EMBL" id="MDR7164317.1"/>
    </source>
</evidence>